<organism evidence="1">
    <name type="scientific">freshwater metagenome</name>
    <dbReference type="NCBI Taxonomy" id="449393"/>
    <lineage>
        <taxon>unclassified sequences</taxon>
        <taxon>metagenomes</taxon>
        <taxon>ecological metagenomes</taxon>
    </lineage>
</organism>
<accession>A0A6J7F1R4</accession>
<reference evidence="1" key="1">
    <citation type="submission" date="2020-05" db="EMBL/GenBank/DDBJ databases">
        <authorList>
            <person name="Chiriac C."/>
            <person name="Salcher M."/>
            <person name="Ghai R."/>
            <person name="Kavagutti S V."/>
        </authorList>
    </citation>
    <scope>NUCLEOTIDE SEQUENCE</scope>
</reference>
<gene>
    <name evidence="1" type="ORF">UFOPK3472_01197</name>
</gene>
<name>A0A6J7F1R4_9ZZZZ</name>
<protein>
    <submittedName>
        <fullName evidence="1">Unannotated protein</fullName>
    </submittedName>
</protein>
<dbReference type="EMBL" id="CAFBLX010000061">
    <property type="protein sequence ID" value="CAB4885483.1"/>
    <property type="molecule type" value="Genomic_DNA"/>
</dbReference>
<dbReference type="AlphaFoldDB" id="A0A6J7F1R4"/>
<sequence length="120" mass="12180">MVGVVVGVVVAVVVDAAISGEVVLATELSIVGDGIGTACLLADAVALPLQFTPRKEVIVWVCFPGETHCPAVDRTSAYEVPPNNAPRSPEVTTAVALPVCGTVKAIGAVEVVPAAFRTTT</sequence>
<evidence type="ECO:0000313" key="1">
    <source>
        <dbReference type="EMBL" id="CAB4885483.1"/>
    </source>
</evidence>
<proteinExistence type="predicted"/>